<comment type="caution">
    <text evidence="13">The sequence shown here is derived from an EMBL/GenBank/DDBJ whole genome shotgun (WGS) entry which is preliminary data.</text>
</comment>
<comment type="catalytic activity">
    <reaction evidence="1 10">
        <text>(S)-malate = fumarate + H2O</text>
        <dbReference type="Rhea" id="RHEA:12460"/>
        <dbReference type="ChEBI" id="CHEBI:15377"/>
        <dbReference type="ChEBI" id="CHEBI:15589"/>
        <dbReference type="ChEBI" id="CHEBI:29806"/>
        <dbReference type="EC" id="4.2.1.2"/>
    </reaction>
</comment>
<dbReference type="GO" id="GO:0046872">
    <property type="term" value="F:metal ion binding"/>
    <property type="evidence" value="ECO:0007669"/>
    <property type="project" value="UniProtKB-UniRule"/>
</dbReference>
<evidence type="ECO:0000256" key="3">
    <source>
        <dbReference type="ARBA" id="ARBA00008876"/>
    </source>
</evidence>
<evidence type="ECO:0000256" key="8">
    <source>
        <dbReference type="ARBA" id="ARBA00023014"/>
    </source>
</evidence>
<sequence>MAVIKQDDLIQSVADALQYISYYHPVDFIQAVHEAYQREESQAARDAMAQILINSRMCATGHRPICQDTGIVTVFARVGMDVRWDGATMSLDDMINEGVRRAYNLPENVLRASILADPAGKRANTKDNTPAVIHYQIVPGDKVEIDVAAKGGGSENKSKMVMLNPSDSIVDWVIKTVPTMGAGWCPPGMLGIGIGGTAEKAAVLAKESLMDSIDIHELRARGPQNRVEELRLEIMDKVNALGIGAQGLGGLTTVLDVKIKDYPTHAASLPVCMIPNCAATRHAHFVLDGSGPAVLEAPPMDAYPEITWEVGSSVRRVNLDTVTPEDVLSWKSGETVLLSGKMLTGRDAAHKRMVDMLNKGEQLPVDLKGRFIYYVGPVDPVRDEVVGPAGPTTATRMDKFTRQILDQTGLLGMIGKSERGPIAIEAIKDHKAVYLMAVGGAAYLVAQAIKKADVLAFPELGMEAIYEFEVKDMPVTVAVDTTGESAHITGPQIWQKKIAESLAVEVE</sequence>
<gene>
    <name evidence="13" type="ORF">BXT89_17685</name>
</gene>
<protein>
    <recommendedName>
        <fullName evidence="10">Fumarate hydratase class I</fullName>
        <ecNumber evidence="10">4.2.1.2</ecNumber>
    </recommendedName>
</protein>
<feature type="domain" description="Fe-S hydro-lyase tartrate dehydratase beta-type catalytic" evidence="12">
    <location>
        <begin position="289"/>
        <end position="488"/>
    </location>
</feature>
<evidence type="ECO:0000256" key="2">
    <source>
        <dbReference type="ARBA" id="ARBA00001966"/>
    </source>
</evidence>
<dbReference type="PANTHER" id="PTHR43351:SF2">
    <property type="entry name" value="L(+)-TARTRATE DEHYDRATASE SUBUNIT BETA-RELATED"/>
    <property type="match status" value="1"/>
</dbReference>
<dbReference type="GO" id="GO:0004333">
    <property type="term" value="F:fumarate hydratase activity"/>
    <property type="evidence" value="ECO:0007669"/>
    <property type="project" value="UniProtKB-UniRule"/>
</dbReference>
<reference evidence="13 14" key="1">
    <citation type="submission" date="2017-01" db="EMBL/GenBank/DDBJ databases">
        <title>Draft genome sequence of Pseudomonas pachastrellae type strain CCUG 46540T from a deep sea.</title>
        <authorList>
            <person name="Gomila M."/>
            <person name="Mulet M."/>
            <person name="Lalucat J."/>
            <person name="Garcia-Valdes E."/>
        </authorList>
    </citation>
    <scope>NUCLEOTIDE SEQUENCE [LARGE SCALE GENOMIC DNA]</scope>
    <source>
        <strain evidence="13 14">CCUG 46540</strain>
    </source>
</reference>
<evidence type="ECO:0000256" key="9">
    <source>
        <dbReference type="ARBA" id="ARBA00023239"/>
    </source>
</evidence>
<dbReference type="PIRSF" id="PIRSF001394">
    <property type="entry name" value="Fe_dep_fumar_hy"/>
    <property type="match status" value="1"/>
</dbReference>
<evidence type="ECO:0000256" key="4">
    <source>
        <dbReference type="ARBA" id="ARBA00011738"/>
    </source>
</evidence>
<dbReference type="NCBIfam" id="TIGR00723">
    <property type="entry name" value="ttdB_fumA_fumB"/>
    <property type="match status" value="1"/>
</dbReference>
<evidence type="ECO:0000256" key="6">
    <source>
        <dbReference type="ARBA" id="ARBA00022723"/>
    </source>
</evidence>
<dbReference type="AlphaFoldDB" id="A0A1S8DCY9"/>
<proteinExistence type="inferred from homology"/>
<feature type="domain" description="Fe-S hydro-lyase tartrate dehydratase alpha-type catalytic" evidence="11">
    <location>
        <begin position="11"/>
        <end position="285"/>
    </location>
</feature>
<keyword evidence="14" id="KW-1185">Reference proteome</keyword>
<evidence type="ECO:0000256" key="1">
    <source>
        <dbReference type="ARBA" id="ARBA00000929"/>
    </source>
</evidence>
<dbReference type="STRING" id="254161.SAMN05216256_13312"/>
<keyword evidence="9 10" id="KW-0456">Lyase</keyword>
<dbReference type="NCBIfam" id="TIGR00722">
    <property type="entry name" value="ttdA_fumA_fumB"/>
    <property type="match status" value="1"/>
</dbReference>
<dbReference type="PANTHER" id="PTHR43351">
    <property type="entry name" value="L(+)-TARTRATE DEHYDRATASE SUBUNIT BETA"/>
    <property type="match status" value="1"/>
</dbReference>
<comment type="function">
    <text evidence="10">Catalyzes the reversible hydration of fumarate to (S)-malate.</text>
</comment>
<dbReference type="OrthoDB" id="9798978at2"/>
<keyword evidence="8 10" id="KW-0411">Iron-sulfur</keyword>
<keyword evidence="7 10" id="KW-0408">Iron</keyword>
<evidence type="ECO:0000256" key="7">
    <source>
        <dbReference type="ARBA" id="ARBA00023004"/>
    </source>
</evidence>
<name>A0A1S8DCY9_9GAMM</name>
<evidence type="ECO:0000256" key="10">
    <source>
        <dbReference type="PIRNR" id="PIRNR001394"/>
    </source>
</evidence>
<organism evidence="13 14">
    <name type="scientific">Halopseudomonas pachastrellae</name>
    <dbReference type="NCBI Taxonomy" id="254161"/>
    <lineage>
        <taxon>Bacteria</taxon>
        <taxon>Pseudomonadati</taxon>
        <taxon>Pseudomonadota</taxon>
        <taxon>Gammaproteobacteria</taxon>
        <taxon>Pseudomonadales</taxon>
        <taxon>Pseudomonadaceae</taxon>
        <taxon>Halopseudomonas</taxon>
    </lineage>
</organism>
<dbReference type="NCBIfam" id="NF004885">
    <property type="entry name" value="PRK06246.1"/>
    <property type="match status" value="1"/>
</dbReference>
<accession>A0A1S8DCY9</accession>
<evidence type="ECO:0000313" key="13">
    <source>
        <dbReference type="EMBL" id="ONM42502.1"/>
    </source>
</evidence>
<dbReference type="Pfam" id="PF05681">
    <property type="entry name" value="Fumerase"/>
    <property type="match status" value="1"/>
</dbReference>
<keyword evidence="6 10" id="KW-0479">Metal-binding</keyword>
<dbReference type="InterPro" id="IPR011167">
    <property type="entry name" value="Fe_dep_fumarate_hydratase"/>
</dbReference>
<dbReference type="InterPro" id="IPR004646">
    <property type="entry name" value="Fe-S_hydro-lyase_TtdA-typ_cat"/>
</dbReference>
<dbReference type="Proteomes" id="UP000242847">
    <property type="component" value="Unassembled WGS sequence"/>
</dbReference>
<comment type="subunit">
    <text evidence="4 10">Homodimer.</text>
</comment>
<dbReference type="InterPro" id="IPR004647">
    <property type="entry name" value="Fe-S_hydro-lyase_TtdB-typ_cat"/>
</dbReference>
<dbReference type="Gene3D" id="3.20.130.10">
    <property type="entry name" value="Fe-S hydro-lyase, tartrate dehydratase beta-type, catalytic domain"/>
    <property type="match status" value="1"/>
</dbReference>
<dbReference type="EC" id="4.2.1.2" evidence="10"/>
<dbReference type="GO" id="GO:0006091">
    <property type="term" value="P:generation of precursor metabolites and energy"/>
    <property type="evidence" value="ECO:0007669"/>
    <property type="project" value="InterPro"/>
</dbReference>
<comment type="cofactor">
    <cofactor evidence="2 10">
        <name>[4Fe-4S] cluster</name>
        <dbReference type="ChEBI" id="CHEBI:49883"/>
    </cofactor>
</comment>
<dbReference type="Pfam" id="PF05683">
    <property type="entry name" value="Fumerase_C"/>
    <property type="match status" value="1"/>
</dbReference>
<keyword evidence="5 10" id="KW-0004">4Fe-4S</keyword>
<comment type="similarity">
    <text evidence="3 10">Belongs to the class-I fumarase family.</text>
</comment>
<dbReference type="EMBL" id="MUBC01000067">
    <property type="protein sequence ID" value="ONM42502.1"/>
    <property type="molecule type" value="Genomic_DNA"/>
</dbReference>
<dbReference type="RefSeq" id="WP_083729274.1">
    <property type="nucleotide sequence ID" value="NZ_FOUD01000033.1"/>
</dbReference>
<evidence type="ECO:0000256" key="5">
    <source>
        <dbReference type="ARBA" id="ARBA00022485"/>
    </source>
</evidence>
<evidence type="ECO:0000259" key="12">
    <source>
        <dbReference type="Pfam" id="PF05683"/>
    </source>
</evidence>
<dbReference type="SUPFAM" id="SSF117457">
    <property type="entry name" value="FumA C-terminal domain-like"/>
    <property type="match status" value="1"/>
</dbReference>
<dbReference type="GO" id="GO:0051539">
    <property type="term" value="F:4 iron, 4 sulfur cluster binding"/>
    <property type="evidence" value="ECO:0007669"/>
    <property type="project" value="UniProtKB-UniRule"/>
</dbReference>
<dbReference type="InterPro" id="IPR036660">
    <property type="entry name" value="Fe-S_hydroAse_TtdB_cat_sf"/>
</dbReference>
<evidence type="ECO:0000259" key="11">
    <source>
        <dbReference type="Pfam" id="PF05681"/>
    </source>
</evidence>
<evidence type="ECO:0000313" key="14">
    <source>
        <dbReference type="Proteomes" id="UP000242847"/>
    </source>
</evidence>